<dbReference type="PANTHER" id="PTHR30336:SF20">
    <property type="entry name" value="DUF218 DOMAIN-CONTAINING PROTEIN"/>
    <property type="match status" value="1"/>
</dbReference>
<dbReference type="InterPro" id="IPR014729">
    <property type="entry name" value="Rossmann-like_a/b/a_fold"/>
</dbReference>
<dbReference type="Proteomes" id="UP000078407">
    <property type="component" value="Unassembled WGS sequence"/>
</dbReference>
<sequence length="268" mass="29496">MLSTTFPALQATTIDSINTLGEWLSHNEFDAPPAVTDGELIILAGNAVIPTIDAACELAANSGLPLLITGGIGHSTTFLYAAIAKHPRYNTIPTTGRAEAAIIKDIATQFWKIPAEKVLTEEKSTNCGENARFTYDLMQTLKITPASAIVIQDPSMQRRTVATFERAWQNDAHQPQWRSWPGFVPLLVSDETQTVFRPHQKGLWPVERYISLALGEIPRIRDDAQGYGPNGRDFITHVDIPLAVINAWEVLASDAALAQWMHERGLSI</sequence>
<proteinExistence type="predicted"/>
<evidence type="ECO:0000313" key="3">
    <source>
        <dbReference type="Proteomes" id="UP000078407"/>
    </source>
</evidence>
<dbReference type="InterPro" id="IPR003848">
    <property type="entry name" value="DUF218"/>
</dbReference>
<protein>
    <submittedName>
        <fullName evidence="2">YdcF family protein</fullName>
    </submittedName>
</protein>
<organism evidence="2 3">
    <name type="scientific">Buttiauxella ferragutiae ATCC 51602</name>
    <dbReference type="NCBI Taxonomy" id="1354252"/>
    <lineage>
        <taxon>Bacteria</taxon>
        <taxon>Pseudomonadati</taxon>
        <taxon>Pseudomonadota</taxon>
        <taxon>Gammaproteobacteria</taxon>
        <taxon>Enterobacterales</taxon>
        <taxon>Enterobacteriaceae</taxon>
        <taxon>Buttiauxella</taxon>
    </lineage>
</organism>
<evidence type="ECO:0000259" key="1">
    <source>
        <dbReference type="Pfam" id="PF02698"/>
    </source>
</evidence>
<dbReference type="EMBL" id="LXEQ01000051">
    <property type="protein sequence ID" value="OAT25750.1"/>
    <property type="molecule type" value="Genomic_DNA"/>
</dbReference>
<evidence type="ECO:0000313" key="2">
    <source>
        <dbReference type="EMBL" id="OAT25750.1"/>
    </source>
</evidence>
<reference evidence="2 3" key="1">
    <citation type="submission" date="2016-04" db="EMBL/GenBank/DDBJ databases">
        <title>ATOL: Assembling a taxonomically balanced genome-scale reconstruction of the evolutionary history of the Enterobacteriaceae.</title>
        <authorList>
            <person name="Plunkett G.III."/>
            <person name="Neeno-Eckwall E.C."/>
            <person name="Glasner J.D."/>
            <person name="Perna N.T."/>
        </authorList>
    </citation>
    <scope>NUCLEOTIDE SEQUENCE [LARGE SCALE GENOMIC DNA]</scope>
    <source>
        <strain evidence="2 3">ATCC 51602</strain>
    </source>
</reference>
<feature type="domain" description="DUF218" evidence="1">
    <location>
        <begin position="41"/>
        <end position="176"/>
    </location>
</feature>
<dbReference type="Gene3D" id="3.40.50.620">
    <property type="entry name" value="HUPs"/>
    <property type="match status" value="1"/>
</dbReference>
<dbReference type="PANTHER" id="PTHR30336">
    <property type="entry name" value="INNER MEMBRANE PROTEIN, PROBABLE PERMEASE"/>
    <property type="match status" value="1"/>
</dbReference>
<accession>A0ABX2W4T3</accession>
<keyword evidence="3" id="KW-1185">Reference proteome</keyword>
<dbReference type="CDD" id="cd06259">
    <property type="entry name" value="YdcF-like"/>
    <property type="match status" value="1"/>
</dbReference>
<gene>
    <name evidence="2" type="ORF">M976_03393</name>
</gene>
<dbReference type="Gene3D" id="1.10.3620.10">
    <property type="entry name" value="YdcF like domain"/>
    <property type="match status" value="1"/>
</dbReference>
<dbReference type="RefSeq" id="WP_064547000.1">
    <property type="nucleotide sequence ID" value="NZ_LXEQ01000051.1"/>
</dbReference>
<dbReference type="InterPro" id="IPR051599">
    <property type="entry name" value="Cell_Envelope_Assoc"/>
</dbReference>
<dbReference type="Pfam" id="PF02698">
    <property type="entry name" value="DUF218"/>
    <property type="match status" value="1"/>
</dbReference>
<name>A0ABX2W4T3_9ENTR</name>
<comment type="caution">
    <text evidence="2">The sequence shown here is derived from an EMBL/GenBank/DDBJ whole genome shotgun (WGS) entry which is preliminary data.</text>
</comment>